<evidence type="ECO:0000313" key="2">
    <source>
        <dbReference type="EMBL" id="QQM42195.1"/>
    </source>
</evidence>
<evidence type="ECO:0000313" key="3">
    <source>
        <dbReference type="Proteomes" id="UP000595636"/>
    </source>
</evidence>
<sequence>MGFAVLLALLLIVGAVAAVVVQRRSNGGGAMSDLDAEAEANRWVVRLGGSLSAFTAGARADRTAARELSAAAERHRTARHRLATARTPAEYAVVTRTALEGMHHIRAARTALGIVPPPGPPSVGLPSVGLRRHQRDPVRTR</sequence>
<dbReference type="Proteomes" id="UP000595636">
    <property type="component" value="Chromosome"/>
</dbReference>
<organism evidence="2 3">
    <name type="scientific">Streptomyces liliifuscus</name>
    <dbReference type="NCBI Taxonomy" id="2797636"/>
    <lineage>
        <taxon>Bacteria</taxon>
        <taxon>Bacillati</taxon>
        <taxon>Actinomycetota</taxon>
        <taxon>Actinomycetes</taxon>
        <taxon>Kitasatosporales</taxon>
        <taxon>Streptomycetaceae</taxon>
        <taxon>Streptomyces</taxon>
    </lineage>
</organism>
<reference evidence="2 3" key="1">
    <citation type="submission" date="2020-12" db="EMBL/GenBank/DDBJ databases">
        <title>A novel species.</title>
        <authorList>
            <person name="Li K."/>
        </authorList>
    </citation>
    <scope>NUCLEOTIDE SEQUENCE [LARGE SCALE GENOMIC DNA]</scope>
    <source>
        <strain evidence="2 3">ZYC-3</strain>
    </source>
</reference>
<proteinExistence type="predicted"/>
<dbReference type="KEGG" id="slf:JEQ17_23960"/>
<protein>
    <submittedName>
        <fullName evidence="2">Uncharacterized protein</fullName>
    </submittedName>
</protein>
<accession>A0A7T7I712</accession>
<keyword evidence="3" id="KW-1185">Reference proteome</keyword>
<name>A0A7T7I712_9ACTN</name>
<dbReference type="AlphaFoldDB" id="A0A7T7I712"/>
<evidence type="ECO:0000256" key="1">
    <source>
        <dbReference type="SAM" id="MobiDB-lite"/>
    </source>
</evidence>
<dbReference type="EMBL" id="CP066831">
    <property type="protein sequence ID" value="QQM42195.1"/>
    <property type="molecule type" value="Genomic_DNA"/>
</dbReference>
<dbReference type="RefSeq" id="WP_200397133.1">
    <property type="nucleotide sequence ID" value="NZ_CP066831.1"/>
</dbReference>
<feature type="region of interest" description="Disordered" evidence="1">
    <location>
        <begin position="112"/>
        <end position="141"/>
    </location>
</feature>
<gene>
    <name evidence="2" type="ORF">JEQ17_23960</name>
</gene>